<dbReference type="GeneID" id="87810421"/>
<evidence type="ECO:0000259" key="7">
    <source>
        <dbReference type="SMART" id="SM00326"/>
    </source>
</evidence>
<feature type="compositionally biased region" description="Pro residues" evidence="5">
    <location>
        <begin position="1009"/>
        <end position="1018"/>
    </location>
</feature>
<dbReference type="GO" id="GO:0005543">
    <property type="term" value="F:phospholipid binding"/>
    <property type="evidence" value="ECO:0007669"/>
    <property type="project" value="TreeGrafter"/>
</dbReference>
<dbReference type="GO" id="GO:0030036">
    <property type="term" value="P:actin cytoskeleton organization"/>
    <property type="evidence" value="ECO:0007669"/>
    <property type="project" value="UniProtKB-ARBA"/>
</dbReference>
<feature type="compositionally biased region" description="Low complexity" evidence="5">
    <location>
        <begin position="984"/>
        <end position="993"/>
    </location>
</feature>
<dbReference type="InterPro" id="IPR001060">
    <property type="entry name" value="FCH_dom"/>
</dbReference>
<feature type="compositionally biased region" description="Low complexity" evidence="5">
    <location>
        <begin position="843"/>
        <end position="864"/>
    </location>
</feature>
<evidence type="ECO:0000256" key="2">
    <source>
        <dbReference type="ARBA" id="ARBA00022443"/>
    </source>
</evidence>
<name>A0AAF1BK96_9TREE</name>
<dbReference type="SMART" id="SM00326">
    <property type="entry name" value="SH3"/>
    <property type="match status" value="1"/>
</dbReference>
<proteinExistence type="predicted"/>
<dbReference type="GO" id="GO:0120104">
    <property type="term" value="C:mitotic actomyosin contractile ring, proximal layer"/>
    <property type="evidence" value="ECO:0007669"/>
    <property type="project" value="TreeGrafter"/>
</dbReference>
<keyword evidence="9" id="KW-1185">Reference proteome</keyword>
<feature type="domain" description="SH3" evidence="7">
    <location>
        <begin position="1034"/>
        <end position="1094"/>
    </location>
</feature>
<dbReference type="InterPro" id="IPR036028">
    <property type="entry name" value="SH3-like_dom_sf"/>
</dbReference>
<dbReference type="FunFam" id="2.30.30.40:FF:000312">
    <property type="entry name" value="Related to Cell division control protein 15"/>
    <property type="match status" value="1"/>
</dbReference>
<feature type="region of interest" description="Disordered" evidence="5">
    <location>
        <begin position="347"/>
        <end position="433"/>
    </location>
</feature>
<evidence type="ECO:0000256" key="5">
    <source>
        <dbReference type="SAM" id="MobiDB-lite"/>
    </source>
</evidence>
<feature type="region of interest" description="Disordered" evidence="5">
    <location>
        <begin position="452"/>
        <end position="1023"/>
    </location>
</feature>
<feature type="compositionally biased region" description="Basic and acidic residues" evidence="5">
    <location>
        <begin position="381"/>
        <end position="393"/>
    </location>
</feature>
<gene>
    <name evidence="8" type="primary">imp2</name>
    <name evidence="8" type="ORF">LOC62_05G007248</name>
</gene>
<feature type="compositionally biased region" description="Low complexity" evidence="5">
    <location>
        <begin position="614"/>
        <end position="630"/>
    </location>
</feature>
<feature type="compositionally biased region" description="Low complexity" evidence="5">
    <location>
        <begin position="891"/>
        <end position="931"/>
    </location>
</feature>
<dbReference type="PANTHER" id="PTHR23065">
    <property type="entry name" value="PROLINE-SERINE-THREONINE PHOSPHATASE INTERACTING PROTEIN 1"/>
    <property type="match status" value="1"/>
</dbReference>
<evidence type="ECO:0000259" key="6">
    <source>
        <dbReference type="SMART" id="SM00055"/>
    </source>
</evidence>
<dbReference type="AlphaFoldDB" id="A0AAF1BK96"/>
<keyword evidence="4" id="KW-0597">Phosphoprotein</keyword>
<evidence type="ECO:0000256" key="4">
    <source>
        <dbReference type="ARBA" id="ARBA00022553"/>
    </source>
</evidence>
<evidence type="ECO:0000256" key="1">
    <source>
        <dbReference type="ARBA" id="ARBA00004496"/>
    </source>
</evidence>
<feature type="domain" description="FCH" evidence="6">
    <location>
        <begin position="46"/>
        <end position="132"/>
    </location>
</feature>
<feature type="compositionally biased region" description="Basic and acidic residues" evidence="5">
    <location>
        <begin position="400"/>
        <end position="410"/>
    </location>
</feature>
<dbReference type="EMBL" id="CP086718">
    <property type="protein sequence ID" value="WOO83727.1"/>
    <property type="molecule type" value="Genomic_DNA"/>
</dbReference>
<keyword evidence="3" id="KW-0963">Cytoplasm</keyword>
<feature type="compositionally biased region" description="Basic and acidic residues" evidence="5">
    <location>
        <begin position="748"/>
        <end position="765"/>
    </location>
</feature>
<dbReference type="PANTHER" id="PTHR23065:SF7">
    <property type="entry name" value="NOSTRIN, ISOFORM H"/>
    <property type="match status" value="1"/>
</dbReference>
<feature type="compositionally biased region" description="Polar residues" evidence="5">
    <location>
        <begin position="666"/>
        <end position="685"/>
    </location>
</feature>
<feature type="compositionally biased region" description="Low complexity" evidence="5">
    <location>
        <begin position="781"/>
        <end position="835"/>
    </location>
</feature>
<dbReference type="CDD" id="cd00174">
    <property type="entry name" value="SH3"/>
    <property type="match status" value="1"/>
</dbReference>
<comment type="subcellular location">
    <subcellularLocation>
        <location evidence="1">Cytoplasm</location>
    </subcellularLocation>
</comment>
<feature type="compositionally biased region" description="Pro residues" evidence="5">
    <location>
        <begin position="933"/>
        <end position="945"/>
    </location>
</feature>
<dbReference type="Gene3D" id="2.30.30.40">
    <property type="entry name" value="SH3 Domains"/>
    <property type="match status" value="1"/>
</dbReference>
<dbReference type="Pfam" id="PF00611">
    <property type="entry name" value="FCH"/>
    <property type="match status" value="1"/>
</dbReference>
<dbReference type="Gene3D" id="1.20.1270.60">
    <property type="entry name" value="Arfaptin homology (AH) domain/BAR domain"/>
    <property type="match status" value="1"/>
</dbReference>
<feature type="region of interest" description="Disordered" evidence="5">
    <location>
        <begin position="1"/>
        <end position="39"/>
    </location>
</feature>
<protein>
    <submittedName>
        <fullName evidence="8">Septation protein imp2</fullName>
    </submittedName>
</protein>
<keyword evidence="2" id="KW-0728">SH3 domain</keyword>
<dbReference type="RefSeq" id="XP_062629753.1">
    <property type="nucleotide sequence ID" value="XM_062773769.1"/>
</dbReference>
<dbReference type="GO" id="GO:0009898">
    <property type="term" value="C:cytoplasmic side of plasma membrane"/>
    <property type="evidence" value="ECO:0007669"/>
    <property type="project" value="TreeGrafter"/>
</dbReference>
<dbReference type="Pfam" id="PF00018">
    <property type="entry name" value="SH3_1"/>
    <property type="match status" value="1"/>
</dbReference>
<dbReference type="SMART" id="SM00055">
    <property type="entry name" value="FCH"/>
    <property type="match status" value="1"/>
</dbReference>
<dbReference type="SUPFAM" id="SSF50044">
    <property type="entry name" value="SH3-domain"/>
    <property type="match status" value="1"/>
</dbReference>
<feature type="compositionally biased region" description="Low complexity" evidence="5">
    <location>
        <begin position="540"/>
        <end position="558"/>
    </location>
</feature>
<evidence type="ECO:0000313" key="8">
    <source>
        <dbReference type="EMBL" id="WOO83727.1"/>
    </source>
</evidence>
<accession>A0AAF1BK96</accession>
<dbReference type="InterPro" id="IPR027267">
    <property type="entry name" value="AH/BAR_dom_sf"/>
</dbReference>
<reference evidence="8" key="1">
    <citation type="submission" date="2023-10" db="EMBL/GenBank/DDBJ databases">
        <authorList>
            <person name="Noh H."/>
        </authorList>
    </citation>
    <scope>NUCLEOTIDE SEQUENCE</scope>
    <source>
        <strain evidence="8">DUCC4014</strain>
    </source>
</reference>
<feature type="compositionally biased region" description="Polar residues" evidence="5">
    <location>
        <begin position="994"/>
        <end position="1006"/>
    </location>
</feature>
<feature type="compositionally biased region" description="Low complexity" evidence="5">
    <location>
        <begin position="871"/>
        <end position="884"/>
    </location>
</feature>
<dbReference type="SUPFAM" id="SSF103657">
    <property type="entry name" value="BAR/IMD domain-like"/>
    <property type="match status" value="1"/>
</dbReference>
<sequence length="1094" mass="118268">MADNAAGPARSQSTTSLARLHHGGLANGSAPPAPDETSDPALDFCNAFWGPGDRGYEVIMARLRGASRTIEELRQFWKERAAIEEEYGKRLQKLSKLPLGRDEIGDLAASLQSIQDETAAQASYHLSLSTDLHQVVEVPTTELANRYAHLKKGIQASVEKAWRNKGLQEGHVTKARERYESDCLKLNSYTANTQLVQGKELEKIHGKVDRVRQTIGSNEQDFRNFVSVLEGTTQKWENEWKSFTDQVQDLEEDRLSQTKDIAWSYANQVSQVCVEDDSSCERIRERLEQFEPANDMVNFVRGWGTGDQIPDPPRFVNYSVGQNPPTPTFHTATFKRVAAKAPLRPVSIPNADQEPEPVAEPAQQRTASPDTYQPPAPPPVPKEDPFSPPREEPFTPPTDGVERLILRDDGPTPSVPPAASRSPKPPVGGVALPGLAAGVVGAAAGAAGIGAAIGGYKNSHPPPVATASPPTQTIDMPPPPVPQAYQGPPSPSARDVLDEDDPMARALAELRRDPPGSNVRRQRSQKRPGSVYSTSGSIRSNNLGAGGAPSASPAPGGNYYPGQQRVSVDSGLIPPAGGHTAAQLAKSKADFDSGRGKQSVNYSSYGDDIVGGHPSRPSSPAARSPSPSAAMMQPPTQPATHPADAVLQQYGQAFPGERSRSRPASVYSNHSRAPSINESAVTSSVAPERPLEGFAGIGAGGRSPSPAPNKQFRSPSPGPGGHGVLGPQNLGISLDASGGVAQDSMAEAYRRQYEQQKQQSGHERQPSLQQPPVDPQRPTSQHSYHAPSQQQQQPAAGGYVPPAPAPFSQYAPAPSQSSYYPSSTNQYNPAQRQPSQPAPQQQPPQSQYQPPQQQGYQPAQQQQPQQPPQQPQQQQQQYDQYGRPLQGQAPSGYAQHSHQSSQSYSGYGQPPQQQQQQQQPGYGGYQQNSYSKPPEPQPYRAPSPQPAAQQYRAPSPQPAAQQYRAPSPQPAAQHYRTPSPQPQQPAIHQQASQDSYLTQNQSQYNRSPSPQPALPPNNAPATGQWSSNGLPILFYVQARYDYHAQSAAEFDFQSGDIIAVTSTPEDGWWSGELLDEARRVAGRTDFPSNFVELF</sequence>
<dbReference type="Proteomes" id="UP000827549">
    <property type="component" value="Chromosome 5"/>
</dbReference>
<evidence type="ECO:0000313" key="9">
    <source>
        <dbReference type="Proteomes" id="UP000827549"/>
    </source>
</evidence>
<organism evidence="8 9">
    <name type="scientific">Vanrija pseudolonga</name>
    <dbReference type="NCBI Taxonomy" id="143232"/>
    <lineage>
        <taxon>Eukaryota</taxon>
        <taxon>Fungi</taxon>
        <taxon>Dikarya</taxon>
        <taxon>Basidiomycota</taxon>
        <taxon>Agaricomycotina</taxon>
        <taxon>Tremellomycetes</taxon>
        <taxon>Trichosporonales</taxon>
        <taxon>Trichosporonaceae</taxon>
        <taxon>Vanrija</taxon>
    </lineage>
</organism>
<evidence type="ECO:0000256" key="3">
    <source>
        <dbReference type="ARBA" id="ARBA00022490"/>
    </source>
</evidence>
<dbReference type="InterPro" id="IPR001452">
    <property type="entry name" value="SH3_domain"/>
</dbReference>